<gene>
    <name evidence="1" type="ORF">PCAL00307_LOCUS17189</name>
</gene>
<reference evidence="1" key="1">
    <citation type="submission" date="2021-01" db="EMBL/GenBank/DDBJ databases">
        <authorList>
            <person name="Corre E."/>
            <person name="Pelletier E."/>
            <person name="Niang G."/>
            <person name="Scheremetjew M."/>
            <person name="Finn R."/>
            <person name="Kale V."/>
            <person name="Holt S."/>
            <person name="Cochrane G."/>
            <person name="Meng A."/>
            <person name="Brown T."/>
            <person name="Cohen L."/>
        </authorList>
    </citation>
    <scope>NUCLEOTIDE SEQUENCE</scope>
    <source>
        <strain evidence="1">CCMP1756</strain>
    </source>
</reference>
<dbReference type="AlphaFoldDB" id="A0A7S4A2M1"/>
<accession>A0A7S4A2M1</accession>
<organism evidence="1">
    <name type="scientific">Pelagomonas calceolata</name>
    <dbReference type="NCBI Taxonomy" id="35677"/>
    <lineage>
        <taxon>Eukaryota</taxon>
        <taxon>Sar</taxon>
        <taxon>Stramenopiles</taxon>
        <taxon>Ochrophyta</taxon>
        <taxon>Pelagophyceae</taxon>
        <taxon>Pelagomonadales</taxon>
        <taxon>Pelagomonadaceae</taxon>
        <taxon>Pelagomonas</taxon>
    </lineage>
</organism>
<proteinExistence type="predicted"/>
<evidence type="ECO:0000313" key="1">
    <source>
        <dbReference type="EMBL" id="CAE0701753.1"/>
    </source>
</evidence>
<protein>
    <submittedName>
        <fullName evidence="1">Uncharacterized protein</fullName>
    </submittedName>
</protein>
<name>A0A7S4A2M1_9STRA</name>
<sequence length="106" mass="12077">MCSSSGEFAYEGHTLYCVEAAGEIHSVLPVFGQTTCRYTDENSCPDGFDIWVPRNYEHLQAVSYEHLRAVYDLAREEWRAFETMRPVGIYRDGDGCGSCLRDRAKL</sequence>
<dbReference type="EMBL" id="HBIW01020009">
    <property type="protein sequence ID" value="CAE0701753.1"/>
    <property type="molecule type" value="Transcribed_RNA"/>
</dbReference>